<dbReference type="Proteomes" id="UP000591131">
    <property type="component" value="Unassembled WGS sequence"/>
</dbReference>
<dbReference type="AlphaFoldDB" id="A0A7J6KR86"/>
<sequence length="108" mass="11640">GGIPPSVLAPSQRLLRGLEDDVGDEAHPSLDETMSGMKLTLHQTTAFCSYHNRPLESSTLLLHPDGLITWSVYLILDGSTWSVKDGQPQGCTLASLTTSDLKTCVLMT</sequence>
<proteinExistence type="predicted"/>
<name>A0A7J6KR86_PERCH</name>
<dbReference type="EMBL" id="JAAPAO010001411">
    <property type="protein sequence ID" value="KAF4649835.1"/>
    <property type="molecule type" value="Genomic_DNA"/>
</dbReference>
<protein>
    <submittedName>
        <fullName evidence="1">Uncharacterized protein</fullName>
    </submittedName>
</protein>
<gene>
    <name evidence="1" type="ORF">FOL47_001702</name>
</gene>
<organism evidence="1 2">
    <name type="scientific">Perkinsus chesapeaki</name>
    <name type="common">Clam parasite</name>
    <name type="synonym">Perkinsus andrewsi</name>
    <dbReference type="NCBI Taxonomy" id="330153"/>
    <lineage>
        <taxon>Eukaryota</taxon>
        <taxon>Sar</taxon>
        <taxon>Alveolata</taxon>
        <taxon>Perkinsozoa</taxon>
        <taxon>Perkinsea</taxon>
        <taxon>Perkinsida</taxon>
        <taxon>Perkinsidae</taxon>
        <taxon>Perkinsus</taxon>
    </lineage>
</organism>
<evidence type="ECO:0000313" key="1">
    <source>
        <dbReference type="EMBL" id="KAF4649835.1"/>
    </source>
</evidence>
<evidence type="ECO:0000313" key="2">
    <source>
        <dbReference type="Proteomes" id="UP000591131"/>
    </source>
</evidence>
<comment type="caution">
    <text evidence="1">The sequence shown here is derived from an EMBL/GenBank/DDBJ whole genome shotgun (WGS) entry which is preliminary data.</text>
</comment>
<feature type="non-terminal residue" evidence="1">
    <location>
        <position position="108"/>
    </location>
</feature>
<accession>A0A7J6KR86</accession>
<keyword evidence="2" id="KW-1185">Reference proteome</keyword>
<reference evidence="1 2" key="1">
    <citation type="submission" date="2020-04" db="EMBL/GenBank/DDBJ databases">
        <title>Perkinsus chesapeaki whole genome sequence.</title>
        <authorList>
            <person name="Bogema D.R."/>
        </authorList>
    </citation>
    <scope>NUCLEOTIDE SEQUENCE [LARGE SCALE GENOMIC DNA]</scope>
    <source>
        <strain evidence="1">ATCC PRA-425</strain>
    </source>
</reference>